<protein>
    <recommendedName>
        <fullName evidence="6">RNA polymerase sigma factor</fullName>
    </recommendedName>
</protein>
<dbReference type="SUPFAM" id="SSF88946">
    <property type="entry name" value="Sigma2 domain of RNA polymerase sigma factors"/>
    <property type="match status" value="1"/>
</dbReference>
<dbReference type="GO" id="GO:0016987">
    <property type="term" value="F:sigma factor activity"/>
    <property type="evidence" value="ECO:0007669"/>
    <property type="project" value="UniProtKB-KW"/>
</dbReference>
<evidence type="ECO:0000259" key="7">
    <source>
        <dbReference type="Pfam" id="PF04542"/>
    </source>
</evidence>
<keyword evidence="5 6" id="KW-0804">Transcription</keyword>
<feature type="domain" description="RNA polymerase sigma factor 70 region 4 type 2" evidence="8">
    <location>
        <begin position="123"/>
        <end position="174"/>
    </location>
</feature>
<evidence type="ECO:0000256" key="4">
    <source>
        <dbReference type="ARBA" id="ARBA00023125"/>
    </source>
</evidence>
<dbReference type="STRING" id="665118.SAMN02983003_3663"/>
<dbReference type="AlphaFoldDB" id="A0A1K2I2B9"/>
<dbReference type="Gene3D" id="1.10.10.10">
    <property type="entry name" value="Winged helix-like DNA-binding domain superfamily/Winged helix DNA-binding domain"/>
    <property type="match status" value="1"/>
</dbReference>
<dbReference type="RefSeq" id="WP_244545379.1">
    <property type="nucleotide sequence ID" value="NZ_FPKU01000003.1"/>
</dbReference>
<name>A0A1K2I2B9_9HYPH</name>
<dbReference type="SUPFAM" id="SSF88659">
    <property type="entry name" value="Sigma3 and sigma4 domains of RNA polymerase sigma factors"/>
    <property type="match status" value="1"/>
</dbReference>
<organism evidence="9 10">
    <name type="scientific">Devosia enhydra</name>
    <dbReference type="NCBI Taxonomy" id="665118"/>
    <lineage>
        <taxon>Bacteria</taxon>
        <taxon>Pseudomonadati</taxon>
        <taxon>Pseudomonadota</taxon>
        <taxon>Alphaproteobacteria</taxon>
        <taxon>Hyphomicrobiales</taxon>
        <taxon>Devosiaceae</taxon>
        <taxon>Devosia</taxon>
    </lineage>
</organism>
<feature type="domain" description="RNA polymerase sigma-70 region 2" evidence="7">
    <location>
        <begin position="26"/>
        <end position="93"/>
    </location>
</feature>
<dbReference type="InterPro" id="IPR013324">
    <property type="entry name" value="RNA_pol_sigma_r3/r4-like"/>
</dbReference>
<dbReference type="PANTHER" id="PTHR43133:SF62">
    <property type="entry name" value="RNA POLYMERASE SIGMA FACTOR SIGZ"/>
    <property type="match status" value="1"/>
</dbReference>
<dbReference type="Pfam" id="PF08281">
    <property type="entry name" value="Sigma70_r4_2"/>
    <property type="match status" value="1"/>
</dbReference>
<evidence type="ECO:0000256" key="1">
    <source>
        <dbReference type="ARBA" id="ARBA00010641"/>
    </source>
</evidence>
<dbReference type="InterPro" id="IPR013249">
    <property type="entry name" value="RNA_pol_sigma70_r4_t2"/>
</dbReference>
<evidence type="ECO:0000256" key="3">
    <source>
        <dbReference type="ARBA" id="ARBA00023082"/>
    </source>
</evidence>
<evidence type="ECO:0000256" key="2">
    <source>
        <dbReference type="ARBA" id="ARBA00023015"/>
    </source>
</evidence>
<keyword evidence="4 6" id="KW-0238">DNA-binding</keyword>
<dbReference type="EMBL" id="FPKU01000003">
    <property type="protein sequence ID" value="SFZ86481.1"/>
    <property type="molecule type" value="Genomic_DNA"/>
</dbReference>
<evidence type="ECO:0000313" key="9">
    <source>
        <dbReference type="EMBL" id="SFZ86481.1"/>
    </source>
</evidence>
<dbReference type="InterPro" id="IPR013325">
    <property type="entry name" value="RNA_pol_sigma_r2"/>
</dbReference>
<dbReference type="InterPro" id="IPR039425">
    <property type="entry name" value="RNA_pol_sigma-70-like"/>
</dbReference>
<dbReference type="GO" id="GO:0006352">
    <property type="term" value="P:DNA-templated transcription initiation"/>
    <property type="evidence" value="ECO:0007669"/>
    <property type="project" value="InterPro"/>
</dbReference>
<dbReference type="InterPro" id="IPR007627">
    <property type="entry name" value="RNA_pol_sigma70_r2"/>
</dbReference>
<evidence type="ECO:0000259" key="8">
    <source>
        <dbReference type="Pfam" id="PF08281"/>
    </source>
</evidence>
<dbReference type="InterPro" id="IPR036388">
    <property type="entry name" value="WH-like_DNA-bd_sf"/>
</dbReference>
<evidence type="ECO:0000256" key="6">
    <source>
        <dbReference type="RuleBase" id="RU000716"/>
    </source>
</evidence>
<sequence length="180" mass="19622">MAGSDDAEALMVRIGQGDRAALASLFTAQAGRMKAIARRIVRRDDLAEEVVQDAFIAVWQKARLYDPARGAAVAWITTITRNRALNMLRDGGRLETHDEESLAELGDREADALAAFDRLAERDALRGCLSTLDQAKRKAILLCYVVGMSHGETAATLKAPLGTVKAWIRRGMIALQECLA</sequence>
<keyword evidence="2 6" id="KW-0805">Transcription regulation</keyword>
<keyword evidence="3 6" id="KW-0731">Sigma factor</keyword>
<comment type="similarity">
    <text evidence="1 6">Belongs to the sigma-70 factor family. ECF subfamily.</text>
</comment>
<proteinExistence type="inferred from homology"/>
<evidence type="ECO:0000256" key="5">
    <source>
        <dbReference type="ARBA" id="ARBA00023163"/>
    </source>
</evidence>
<dbReference type="NCBIfam" id="TIGR02937">
    <property type="entry name" value="sigma70-ECF"/>
    <property type="match status" value="1"/>
</dbReference>
<dbReference type="Proteomes" id="UP000183447">
    <property type="component" value="Unassembled WGS sequence"/>
</dbReference>
<dbReference type="PROSITE" id="PS01063">
    <property type="entry name" value="SIGMA70_ECF"/>
    <property type="match status" value="1"/>
</dbReference>
<evidence type="ECO:0000313" key="10">
    <source>
        <dbReference type="Proteomes" id="UP000183447"/>
    </source>
</evidence>
<reference evidence="9 10" key="1">
    <citation type="submission" date="2016-11" db="EMBL/GenBank/DDBJ databases">
        <authorList>
            <person name="Jaros S."/>
            <person name="Januszkiewicz K."/>
            <person name="Wedrychowicz H."/>
        </authorList>
    </citation>
    <scope>NUCLEOTIDE SEQUENCE [LARGE SCALE GENOMIC DNA]</scope>
    <source>
        <strain evidence="9 10">ATCC 23634</strain>
    </source>
</reference>
<dbReference type="GO" id="GO:0003677">
    <property type="term" value="F:DNA binding"/>
    <property type="evidence" value="ECO:0007669"/>
    <property type="project" value="UniProtKB-KW"/>
</dbReference>
<dbReference type="Pfam" id="PF04542">
    <property type="entry name" value="Sigma70_r2"/>
    <property type="match status" value="1"/>
</dbReference>
<dbReference type="InterPro" id="IPR014284">
    <property type="entry name" value="RNA_pol_sigma-70_dom"/>
</dbReference>
<dbReference type="InterPro" id="IPR000838">
    <property type="entry name" value="RNA_pol_sigma70_ECF_CS"/>
</dbReference>
<gene>
    <name evidence="9" type="ORF">SAMN02983003_3663</name>
</gene>
<dbReference type="PANTHER" id="PTHR43133">
    <property type="entry name" value="RNA POLYMERASE ECF-TYPE SIGMA FACTO"/>
    <property type="match status" value="1"/>
</dbReference>
<dbReference type="Gene3D" id="1.10.1740.10">
    <property type="match status" value="1"/>
</dbReference>
<accession>A0A1K2I2B9</accession>
<keyword evidence="10" id="KW-1185">Reference proteome</keyword>